<feature type="domain" description="VWFA" evidence="2">
    <location>
        <begin position="28"/>
        <end position="199"/>
    </location>
</feature>
<evidence type="ECO:0000256" key="1">
    <source>
        <dbReference type="SAM" id="Phobius"/>
    </source>
</evidence>
<name>A0A1I3D391_SELRU</name>
<organism evidence="3 4">
    <name type="scientific">Selenomonas ruminantium</name>
    <dbReference type="NCBI Taxonomy" id="971"/>
    <lineage>
        <taxon>Bacteria</taxon>
        <taxon>Bacillati</taxon>
        <taxon>Bacillota</taxon>
        <taxon>Negativicutes</taxon>
        <taxon>Selenomonadales</taxon>
        <taxon>Selenomonadaceae</taxon>
        <taxon>Selenomonas</taxon>
    </lineage>
</organism>
<gene>
    <name evidence="3" type="ORF">SAMN04487861_10567</name>
</gene>
<evidence type="ECO:0000313" key="3">
    <source>
        <dbReference type="EMBL" id="SFH81175.1"/>
    </source>
</evidence>
<evidence type="ECO:0000313" key="4">
    <source>
        <dbReference type="Proteomes" id="UP000183639"/>
    </source>
</evidence>
<dbReference type="Pfam" id="PF00092">
    <property type="entry name" value="VWA"/>
    <property type="match status" value="1"/>
</dbReference>
<dbReference type="PROSITE" id="PS50234">
    <property type="entry name" value="VWFA"/>
    <property type="match status" value="1"/>
</dbReference>
<dbReference type="Gene3D" id="3.40.50.410">
    <property type="entry name" value="von Willebrand factor, type A domain"/>
    <property type="match status" value="1"/>
</dbReference>
<dbReference type="EMBL" id="FOQK01000005">
    <property type="protein sequence ID" value="SFH81175.1"/>
    <property type="molecule type" value="Genomic_DNA"/>
</dbReference>
<keyword evidence="1" id="KW-0812">Transmembrane</keyword>
<dbReference type="OrthoDB" id="1673233at2"/>
<proteinExistence type="predicted"/>
<dbReference type="Proteomes" id="UP000183639">
    <property type="component" value="Unassembled WGS sequence"/>
</dbReference>
<sequence>MTAGLLMLGCRGEAAGQVGLPQQLQRQEVVFLLDASQSMVAADPLRLMPETALEMCAMLPTNWAVGIYAYSDQVSLLQPLAGLSRLPAPALQGMQYGGYTNTGAAMQQAVTAFAADGASARSIVIVTDGEIMLPTSEETVASVKAFQEAMAACRERGIRVYVLALGGSQTTPQANIYASDITYATAPDMAAVPAVGAQLLAQNWAIGKSERTADASGRADLSLPVPASAVRHLRLVVRKGDGSATQAKLVGQDSGHQVYDGPSLTIWDIKNPAAHMALTGLPAGQQVELYPQLTADLQAELVAGEADDQWLKLSVRTADGDRQPLLDDRALADKEIAVWLDNDYYPGYVRDGSIWVELPQDWQGAENILPVFSAWGWNVDCTPASLMIAVPEKKQPAEGSSVPWLLAIGGGGGALVLIGLLVAVQLKTRRQRRRQRPLPAQQPFWAERYVGELTIRDIRTRSGRDHRVRVLNLYRHLEHTALPLRRLFHECQLPDTLPGLDGLSVHPGKAGIWLDNDSQATLLKDGELILRGTSCFMGYDEPVQLSFGDEQLALTMVLKDLKPQT</sequence>
<keyword evidence="1" id="KW-1133">Transmembrane helix</keyword>
<dbReference type="CDD" id="cd00198">
    <property type="entry name" value="vWFA"/>
    <property type="match status" value="1"/>
</dbReference>
<evidence type="ECO:0000259" key="2">
    <source>
        <dbReference type="PROSITE" id="PS50234"/>
    </source>
</evidence>
<accession>A0A1I3D391</accession>
<dbReference type="SMART" id="SM00327">
    <property type="entry name" value="VWA"/>
    <property type="match status" value="1"/>
</dbReference>
<reference evidence="3 4" key="1">
    <citation type="submission" date="2016-10" db="EMBL/GenBank/DDBJ databases">
        <authorList>
            <person name="de Groot N.N."/>
        </authorList>
    </citation>
    <scope>NUCLEOTIDE SEQUENCE [LARGE SCALE GENOMIC DNA]</scope>
    <source>
        <strain evidence="3 4">Z108</strain>
    </source>
</reference>
<feature type="transmembrane region" description="Helical" evidence="1">
    <location>
        <begin position="404"/>
        <end position="426"/>
    </location>
</feature>
<keyword evidence="1" id="KW-0472">Membrane</keyword>
<dbReference type="AlphaFoldDB" id="A0A1I3D391"/>
<dbReference type="SUPFAM" id="SSF53300">
    <property type="entry name" value="vWA-like"/>
    <property type="match status" value="1"/>
</dbReference>
<dbReference type="InterPro" id="IPR036465">
    <property type="entry name" value="vWFA_dom_sf"/>
</dbReference>
<protein>
    <submittedName>
        <fullName evidence="3">von Willebrand factor type A domain-containing protein</fullName>
    </submittedName>
</protein>
<dbReference type="InterPro" id="IPR002035">
    <property type="entry name" value="VWF_A"/>
</dbReference>